<dbReference type="Gene3D" id="2.30.30.240">
    <property type="entry name" value="PRC-barrel domain"/>
    <property type="match status" value="2"/>
</dbReference>
<dbReference type="SUPFAM" id="SSF50346">
    <property type="entry name" value="PRC-barrel domain"/>
    <property type="match status" value="2"/>
</dbReference>
<protein>
    <submittedName>
        <fullName evidence="3">PRC-barrel domain protein</fullName>
    </submittedName>
</protein>
<feature type="domain" description="PRC-barrel" evidence="2">
    <location>
        <begin position="8"/>
        <end position="74"/>
    </location>
</feature>
<gene>
    <name evidence="3" type="ordered locus">Sta7437_0163</name>
</gene>
<dbReference type="HOGENOM" id="CLU_065812_0_0_3"/>
<dbReference type="PANTHER" id="PTHR36740">
    <property type="entry name" value="PRC DOMAIN-CONTAINING PROTEIN"/>
    <property type="match status" value="1"/>
</dbReference>
<dbReference type="STRING" id="111780.Sta7437_0163"/>
<organism evidence="3 4">
    <name type="scientific">Stanieria cyanosphaera (strain ATCC 29371 / PCC 7437)</name>
    <dbReference type="NCBI Taxonomy" id="111780"/>
    <lineage>
        <taxon>Bacteria</taxon>
        <taxon>Bacillati</taxon>
        <taxon>Cyanobacteriota</taxon>
        <taxon>Cyanophyceae</taxon>
        <taxon>Pleurocapsales</taxon>
        <taxon>Dermocarpellaceae</taxon>
        <taxon>Stanieria</taxon>
    </lineage>
</organism>
<dbReference type="PANTHER" id="PTHR36740:SF1">
    <property type="entry name" value="PRC-BARREL DOMAIN-CONTAINING PROTEIN"/>
    <property type="match status" value="1"/>
</dbReference>
<evidence type="ECO:0000313" key="3">
    <source>
        <dbReference type="EMBL" id="AFZ33781.1"/>
    </source>
</evidence>
<dbReference type="Pfam" id="PF05239">
    <property type="entry name" value="PRC"/>
    <property type="match status" value="2"/>
</dbReference>
<reference evidence="4" key="1">
    <citation type="journal article" date="2013" name="Proc. Natl. Acad. Sci. U.S.A.">
        <title>Improving the coverage of the cyanobacterial phylum using diversity-driven genome sequencing.</title>
        <authorList>
            <person name="Shih P.M."/>
            <person name="Wu D."/>
            <person name="Latifi A."/>
            <person name="Axen S.D."/>
            <person name="Fewer D.P."/>
            <person name="Talla E."/>
            <person name="Calteau A."/>
            <person name="Cai F."/>
            <person name="Tandeau de Marsac N."/>
            <person name="Rippka R."/>
            <person name="Herdman M."/>
            <person name="Sivonen K."/>
            <person name="Coursin T."/>
            <person name="Laurent T."/>
            <person name="Goodwin L."/>
            <person name="Nolan M."/>
            <person name="Davenport K.W."/>
            <person name="Han C.S."/>
            <person name="Rubin E.M."/>
            <person name="Eisen J.A."/>
            <person name="Woyke T."/>
            <person name="Gugger M."/>
            <person name="Kerfeld C.A."/>
        </authorList>
    </citation>
    <scope>NUCLEOTIDE SEQUENCE [LARGE SCALE GENOMIC DNA]</scope>
    <source>
        <strain evidence="4">ATCC 29371 / PCC 7437</strain>
    </source>
</reference>
<evidence type="ECO:0000313" key="4">
    <source>
        <dbReference type="Proteomes" id="UP000010473"/>
    </source>
</evidence>
<dbReference type="AlphaFoldDB" id="K9XP11"/>
<proteinExistence type="predicted"/>
<name>K9XP11_STAC7</name>
<evidence type="ECO:0000256" key="1">
    <source>
        <dbReference type="SAM" id="MobiDB-lite"/>
    </source>
</evidence>
<sequence length="326" mass="37268">MTTENIRLRSEFLNTQVIARNSGKRLGVVKEILVDIDRREIVALGLRDNFLSVSGIPKYMYLESIRQTGDVILVEDENVIEDIEIEAYTKLISCEVITEAGEPLGKVRDFQFNIEDGKIYSIIIASLGIPQIPEQIISTYELSIEEVVSSGPNRLIVFEGAEEKITQITVGLLERLGIGRPPWEREEESYYPPTVKAENQLPTGVPVGPPIATPIETRTPVMEETWDEDEWQEARVVPPVQKAQAVPYVEYEEDLEEDNWGGIEPEPERVYDTPVYEARTVEEYEYQEQPEDMWDDDENPKPYNPPPLNIPERQKEKAPEYEEEAG</sequence>
<dbReference type="KEGG" id="scs:Sta7437_0163"/>
<dbReference type="RefSeq" id="WP_015191454.1">
    <property type="nucleotide sequence ID" value="NC_019748.1"/>
</dbReference>
<dbReference type="Proteomes" id="UP000010473">
    <property type="component" value="Chromosome"/>
</dbReference>
<dbReference type="InterPro" id="IPR011033">
    <property type="entry name" value="PRC_barrel-like_sf"/>
</dbReference>
<feature type="region of interest" description="Disordered" evidence="1">
    <location>
        <begin position="257"/>
        <end position="326"/>
    </location>
</feature>
<dbReference type="PATRIC" id="fig|111780.3.peg.165"/>
<dbReference type="eggNOG" id="COG3881">
    <property type="taxonomic scope" value="Bacteria"/>
</dbReference>
<keyword evidence="4" id="KW-1185">Reference proteome</keyword>
<dbReference type="OrthoDB" id="570311at2"/>
<dbReference type="InterPro" id="IPR027275">
    <property type="entry name" value="PRC-brl_dom"/>
</dbReference>
<feature type="compositionally biased region" description="Acidic residues" evidence="1">
    <location>
        <begin position="283"/>
        <end position="298"/>
    </location>
</feature>
<dbReference type="EMBL" id="CP003653">
    <property type="protein sequence ID" value="AFZ33781.1"/>
    <property type="molecule type" value="Genomic_DNA"/>
</dbReference>
<evidence type="ECO:0000259" key="2">
    <source>
        <dbReference type="Pfam" id="PF05239"/>
    </source>
</evidence>
<feature type="domain" description="PRC-barrel" evidence="2">
    <location>
        <begin position="86"/>
        <end position="163"/>
    </location>
</feature>
<accession>K9XP11</accession>